<dbReference type="OrthoDB" id="1140688at2"/>
<name>A0A1M4VNV1_9FLAO</name>
<keyword evidence="2" id="KW-1185">Reference proteome</keyword>
<gene>
    <name evidence="1" type="ORF">SAMN05444278_104154</name>
</gene>
<organism evidence="1 2">
    <name type="scientific">Psychroflexus salarius</name>
    <dbReference type="NCBI Taxonomy" id="1155689"/>
    <lineage>
        <taxon>Bacteria</taxon>
        <taxon>Pseudomonadati</taxon>
        <taxon>Bacteroidota</taxon>
        <taxon>Flavobacteriia</taxon>
        <taxon>Flavobacteriales</taxon>
        <taxon>Flavobacteriaceae</taxon>
        <taxon>Psychroflexus</taxon>
    </lineage>
</organism>
<protein>
    <submittedName>
        <fullName evidence="1">Gliding motility-associated C-terminal domain-containing protein</fullName>
    </submittedName>
</protein>
<dbReference type="AlphaFoldDB" id="A0A1M4VNV1"/>
<dbReference type="RefSeq" id="WP_073192861.1">
    <property type="nucleotide sequence ID" value="NZ_FQTW01000004.1"/>
</dbReference>
<evidence type="ECO:0000313" key="2">
    <source>
        <dbReference type="Proteomes" id="UP000184462"/>
    </source>
</evidence>
<reference evidence="1 2" key="1">
    <citation type="submission" date="2016-11" db="EMBL/GenBank/DDBJ databases">
        <authorList>
            <person name="Jaros S."/>
            <person name="Januszkiewicz K."/>
            <person name="Wedrychowicz H."/>
        </authorList>
    </citation>
    <scope>NUCLEOTIDE SEQUENCE [LARGE SCALE GENOMIC DNA]</scope>
    <source>
        <strain evidence="1 2">DSM 25661</strain>
    </source>
</reference>
<dbReference type="NCBIfam" id="TIGR04131">
    <property type="entry name" value="Bac_Flav_CTERM"/>
    <property type="match status" value="1"/>
</dbReference>
<dbReference type="EMBL" id="FQTW01000004">
    <property type="protein sequence ID" value="SHE70781.1"/>
    <property type="molecule type" value="Genomic_DNA"/>
</dbReference>
<proteinExistence type="predicted"/>
<accession>A0A1M4VNV1</accession>
<dbReference type="Pfam" id="PF13585">
    <property type="entry name" value="CHU_C"/>
    <property type="match status" value="1"/>
</dbReference>
<dbReference type="Proteomes" id="UP000184462">
    <property type="component" value="Unassembled WGS sequence"/>
</dbReference>
<sequence length="778" mass="86188">MSHNYFTYFYLSFLFLIILNINAQTPTVIPLELRAQYNGQYDYKIVGNTLNEVDNKLPGPCEMLSESSANLNLAPGQTLEAAYLYWSGIGDGLFDPEIQLNGQSLFADEINVVDPQQNGIALYYGSFKDITNIIDQQGNGLYNFSDLDLNPIIGNYCSTGQYYAGWSILVIYKDTTLPTQQVNVYDGLASVYGQIGDITSSAIINIQNLNIINTNNARMGFLAWNGSSNSFFNESISFNGNLLSNPPLNPSDNPFNGTNSYTGTDDLYNMDLDVFDISNFIAVGDTDGNITFTSSLDRLIQNVVTVTRSELPDATVQLTNFSGIGNCNAQSLSFEATVYNLNSSDLLPANTPVSVFVLDENNEEVFLDTFFTQNIIPINGSETQFLTLAIPPQIPNNTTLILKANTLEDGSQPINEANVLNNNFSADLIIPQSPAINDQPLTVNLCDDVSNGVFVNLTEFDISIKLNPKHDVVYYQSQTDFDNNLPINQPDNFQINANTTQVIAEVVNPVSGCASTTQTIITIQVANIPIIDFYQGEDLVICIDFLSNTIISAPILDTQLNETDYTFEWFLDGELLNFTGNSLEVQEAGFYEVIVTEITTNCQTSYVAEVIVSSIPDFEVNVIGQNFNQNNSIEITDIQGVGDFEFSVNGQNWQNYQGESQLIFSNLPGGEIQVIGRSLAGCGQNTKSVLLLNYPEFFTPNNDGFNDTWSITNLPDAKVFIFDRFGKLIQKLNQDNNAWDGTFNGKAMPTSDYWFILNYKDPKTGEPKRLKANFTLKR</sequence>
<dbReference type="STRING" id="1155689.SAMN05444278_104154"/>
<dbReference type="InterPro" id="IPR026341">
    <property type="entry name" value="T9SS_type_B"/>
</dbReference>
<evidence type="ECO:0000313" key="1">
    <source>
        <dbReference type="EMBL" id="SHE70781.1"/>
    </source>
</evidence>